<proteinExistence type="predicted"/>
<keyword evidence="4" id="KW-1163">Viral penetration into host nucleus</keyword>
<dbReference type="GO" id="GO:0046718">
    <property type="term" value="P:symbiont entry into host cell"/>
    <property type="evidence" value="ECO:0007669"/>
    <property type="project" value="UniProtKB-KW"/>
</dbReference>
<dbReference type="Gene3D" id="6.10.210.10">
    <property type="match status" value="1"/>
</dbReference>
<protein>
    <recommendedName>
        <fullName evidence="4">Protein Vpr</fullName>
    </recommendedName>
    <alternativeName>
        <fullName evidence="4">Viral protein R</fullName>
    </alternativeName>
</protein>
<dbReference type="GO" id="GO:0075732">
    <property type="term" value="P:viral penetration into host nucleus"/>
    <property type="evidence" value="ECO:0007669"/>
    <property type="project" value="UniProtKB-KW"/>
</dbReference>
<dbReference type="EMBL" id="EF394356">
    <property type="protein sequence ID" value="ABQ51062.1"/>
    <property type="molecule type" value="Genomic_RNA"/>
</dbReference>
<dbReference type="InterPro" id="IPR000012">
    <property type="entry name" value="RetroV_VpR/X"/>
</dbReference>
<keyword evidence="4" id="KW-0010">Activator</keyword>
<evidence type="ECO:0000256" key="3">
    <source>
        <dbReference type="ARBA" id="ARBA00022844"/>
    </source>
</evidence>
<keyword evidence="4" id="KW-0804">Transcription</keyword>
<evidence type="ECO:0000313" key="5">
    <source>
        <dbReference type="EMBL" id="ABQ51062.1"/>
    </source>
</evidence>
<keyword evidence="1 4" id="KW-1048">Host nucleus</keyword>
<evidence type="ECO:0000256" key="2">
    <source>
        <dbReference type="ARBA" id="ARBA00022581"/>
    </source>
</evidence>
<keyword evidence="4" id="KW-0131">Cell cycle</keyword>
<dbReference type="GO" id="GO:0042025">
    <property type="term" value="C:host cell nucleus"/>
    <property type="evidence" value="ECO:0007669"/>
    <property type="project" value="UniProtKB-SubCell"/>
</dbReference>
<evidence type="ECO:0000256" key="1">
    <source>
        <dbReference type="ARBA" id="ARBA00022562"/>
    </source>
</evidence>
<dbReference type="PRINTS" id="PR00444">
    <property type="entry name" value="HIVVPRVPX"/>
</dbReference>
<dbReference type="GO" id="GO:0044423">
    <property type="term" value="C:virion component"/>
    <property type="evidence" value="ECO:0007669"/>
    <property type="project" value="UniProtKB-KW"/>
</dbReference>
<dbReference type="Gene3D" id="1.20.5.90">
    <property type="entry name" value="VpR/VpX protein, C-terminal domain"/>
    <property type="match status" value="1"/>
</dbReference>
<comment type="function">
    <text evidence="4">Stimulates gene expression driven by the HIV-2 LTR. Prevents infected cells from undergoing mitosis and proliferating, by inducing arrest or delay in the G2 phase of the cell cycle. Cell cycle arrest creates a favorable environment for maximizing viral expression and production.</text>
</comment>
<dbReference type="Pfam" id="PF00522">
    <property type="entry name" value="VPR"/>
    <property type="match status" value="1"/>
</dbReference>
<keyword evidence="2 4" id="KW-0945">Host-virus interaction</keyword>
<organismHost>
    <name type="scientific">Cercopithecidae</name>
    <name type="common">Old World monkeys</name>
    <dbReference type="NCBI Taxonomy" id="9527"/>
</organismHost>
<evidence type="ECO:0000256" key="4">
    <source>
        <dbReference type="RuleBase" id="RU364021"/>
    </source>
</evidence>
<keyword evidence="4" id="KW-1160">Virus entry into host cell</keyword>
<name>A5JGN7_SIV</name>
<organism evidence="5">
    <name type="scientific">Simian immunodeficiency virus</name>
    <name type="common">SIV</name>
    <dbReference type="NCBI Taxonomy" id="11723"/>
    <lineage>
        <taxon>Viruses</taxon>
        <taxon>Riboviria</taxon>
        <taxon>Pararnavirae</taxon>
        <taxon>Artverviricota</taxon>
        <taxon>Revtraviricetes</taxon>
        <taxon>Ortervirales</taxon>
        <taxon>Retroviridae</taxon>
        <taxon>Orthoretrovirinae</taxon>
        <taxon>Lentivirus</taxon>
        <taxon>Lentivirus simimdef</taxon>
    </lineage>
</organism>
<organismHost>
    <name type="scientific">Pan troglodytes</name>
    <name type="common">Chimpanzee</name>
    <dbReference type="NCBI Taxonomy" id="9598"/>
</organismHost>
<sequence length="83" mass="9702">MEQAPNDNGPQREPYTEWLLDILEEIKQEAVKHFPRPILQGVGNWVFTIYGDSWEGVQELIKILQRALFTHYRHGCIHSRIGS</sequence>
<accession>A5JGN7</accession>
<dbReference type="GO" id="GO:0043657">
    <property type="term" value="C:host cell"/>
    <property type="evidence" value="ECO:0007669"/>
    <property type="project" value="GOC"/>
</dbReference>
<reference evidence="5" key="1">
    <citation type="journal article" date="2007" name="J. Virol.">
        <title>Generation of infectious molecular clones of simian immunodeficiency virus from fecal consensus sequences of wild chimpanzees.</title>
        <authorList>
            <person name="Takehisa J."/>
            <person name="Kraus M.H."/>
            <person name="Decker J.M."/>
            <person name="Li Y."/>
            <person name="Keele B.F."/>
            <person name="Bibollet-Ruche F."/>
            <person name="Zammit K.P."/>
            <person name="Weng Z."/>
            <person name="Santiago M.L."/>
            <person name="Kamenya S."/>
            <person name="Wilson M.L."/>
            <person name="Pusey A.E."/>
            <person name="Bailes E."/>
            <person name="Sharp P.M."/>
            <person name="Shaw G.M."/>
            <person name="Hahn B.H."/>
        </authorList>
    </citation>
    <scope>NUCLEOTIDE SEQUENCE</scope>
    <source>
        <strain evidence="5">SIVcpzTAN1</strain>
    </source>
</reference>
<keyword evidence="4" id="KW-0805">Transcription regulation</keyword>
<comment type="subcellular location">
    <subcellularLocation>
        <location evidence="4">Virion</location>
    </subcellularLocation>
    <subcellularLocation>
        <location evidence="4">Host nucleus</location>
    </subcellularLocation>
</comment>
<dbReference type="SMR" id="A5JGN7"/>
<keyword evidence="3 4" id="KW-0946">Virion</keyword>
<gene>
    <name evidence="4 5" type="primary">vpr</name>
</gene>